<evidence type="ECO:0000313" key="1">
    <source>
        <dbReference type="EMBL" id="CAB4147042.1"/>
    </source>
</evidence>
<organism evidence="1">
    <name type="scientific">uncultured Caudovirales phage</name>
    <dbReference type="NCBI Taxonomy" id="2100421"/>
    <lineage>
        <taxon>Viruses</taxon>
        <taxon>Duplodnaviria</taxon>
        <taxon>Heunggongvirae</taxon>
        <taxon>Uroviricota</taxon>
        <taxon>Caudoviricetes</taxon>
        <taxon>Peduoviridae</taxon>
        <taxon>Maltschvirus</taxon>
        <taxon>Maltschvirus maltsch</taxon>
    </lineage>
</organism>
<protein>
    <submittedName>
        <fullName evidence="1">Uncharacterized protein</fullName>
    </submittedName>
</protein>
<gene>
    <name evidence="1" type="ORF">UFOVP509_10</name>
</gene>
<accession>A0A6J5ML63</accession>
<reference evidence="1" key="1">
    <citation type="submission" date="2020-04" db="EMBL/GenBank/DDBJ databases">
        <authorList>
            <person name="Chiriac C."/>
            <person name="Salcher M."/>
            <person name="Ghai R."/>
            <person name="Kavagutti S V."/>
        </authorList>
    </citation>
    <scope>NUCLEOTIDE SEQUENCE</scope>
</reference>
<proteinExistence type="predicted"/>
<name>A0A6J5ML63_9CAUD</name>
<dbReference type="EMBL" id="LR796479">
    <property type="protein sequence ID" value="CAB4147042.1"/>
    <property type="molecule type" value="Genomic_DNA"/>
</dbReference>
<sequence length="70" mass="8087">MLYRIYYNNSTDRQRWSIDQGSPDTEICVIGVEFLYVRVVAVTTDDDIQPRAWIETSSPFIIINGVAVFQ</sequence>